<evidence type="ECO:0000256" key="5">
    <source>
        <dbReference type="ARBA" id="ARBA00022723"/>
    </source>
</evidence>
<accession>A0A6J6EA17</accession>
<evidence type="ECO:0000256" key="9">
    <source>
        <dbReference type="ARBA" id="ARBA00023235"/>
    </source>
</evidence>
<evidence type="ECO:0000256" key="3">
    <source>
        <dbReference type="ARBA" id="ARBA00012057"/>
    </source>
</evidence>
<keyword evidence="8" id="KW-0414">Isoprene biosynthesis</keyword>
<keyword evidence="5" id="KW-0479">Metal-binding</keyword>
<proteinExistence type="inferred from homology"/>
<comment type="pathway">
    <text evidence="1">Isoprenoid biosynthesis; dimethylallyl diphosphate biosynthesis; dimethylallyl diphosphate from isopentenyl diphosphate: step 1/1.</text>
</comment>
<evidence type="ECO:0000256" key="2">
    <source>
        <dbReference type="ARBA" id="ARBA00007579"/>
    </source>
</evidence>
<dbReference type="CDD" id="cd02885">
    <property type="entry name" value="NUDIX_IPP_Isomerase"/>
    <property type="match status" value="1"/>
</dbReference>
<keyword evidence="6" id="KW-0460">Magnesium</keyword>
<organism evidence="11">
    <name type="scientific">freshwater metagenome</name>
    <dbReference type="NCBI Taxonomy" id="449393"/>
    <lineage>
        <taxon>unclassified sequences</taxon>
        <taxon>metagenomes</taxon>
        <taxon>ecological metagenomes</taxon>
    </lineage>
</organism>
<evidence type="ECO:0000259" key="10">
    <source>
        <dbReference type="PROSITE" id="PS51462"/>
    </source>
</evidence>
<gene>
    <name evidence="11" type="ORF">UFOPK1684_00835</name>
    <name evidence="12" type="ORF">UFOPK2158_01005</name>
</gene>
<dbReference type="InterPro" id="IPR011876">
    <property type="entry name" value="IsopentenylPP_isomerase_typ1"/>
</dbReference>
<dbReference type="InterPro" id="IPR000086">
    <property type="entry name" value="NUDIX_hydrolase_dom"/>
</dbReference>
<reference evidence="11" key="1">
    <citation type="submission" date="2020-05" db="EMBL/GenBank/DDBJ databases">
        <authorList>
            <person name="Chiriac C."/>
            <person name="Salcher M."/>
            <person name="Ghai R."/>
            <person name="Kavagutti S V."/>
        </authorList>
    </citation>
    <scope>NUCLEOTIDE SEQUENCE</scope>
</reference>
<dbReference type="UniPathway" id="UPA00059">
    <property type="reaction ID" value="UER00104"/>
</dbReference>
<evidence type="ECO:0000256" key="8">
    <source>
        <dbReference type="ARBA" id="ARBA00023229"/>
    </source>
</evidence>
<evidence type="ECO:0000313" key="11">
    <source>
        <dbReference type="EMBL" id="CAB4572646.1"/>
    </source>
</evidence>
<dbReference type="EC" id="5.3.3.2" evidence="3"/>
<dbReference type="PIRSF" id="PIRSF018427">
    <property type="entry name" value="Isopntndiph_ism"/>
    <property type="match status" value="1"/>
</dbReference>
<dbReference type="GO" id="GO:0046872">
    <property type="term" value="F:metal ion binding"/>
    <property type="evidence" value="ECO:0007669"/>
    <property type="project" value="UniProtKB-KW"/>
</dbReference>
<dbReference type="GO" id="GO:0008299">
    <property type="term" value="P:isoprenoid biosynthetic process"/>
    <property type="evidence" value="ECO:0007669"/>
    <property type="project" value="UniProtKB-KW"/>
</dbReference>
<dbReference type="AlphaFoldDB" id="A0A6J6EA17"/>
<dbReference type="InterPro" id="IPR056375">
    <property type="entry name" value="Idi_bact"/>
</dbReference>
<name>A0A6J6EA17_9ZZZZ</name>
<evidence type="ECO:0000256" key="7">
    <source>
        <dbReference type="ARBA" id="ARBA00023211"/>
    </source>
</evidence>
<dbReference type="Gene3D" id="3.90.79.10">
    <property type="entry name" value="Nucleoside Triphosphate Pyrophosphohydrolase"/>
    <property type="match status" value="1"/>
</dbReference>
<dbReference type="PROSITE" id="PS51462">
    <property type="entry name" value="NUDIX"/>
    <property type="match status" value="1"/>
</dbReference>
<evidence type="ECO:0000313" key="12">
    <source>
        <dbReference type="EMBL" id="CAB4647568.1"/>
    </source>
</evidence>
<dbReference type="HAMAP" id="MF_00202">
    <property type="entry name" value="Idi"/>
    <property type="match status" value="1"/>
</dbReference>
<dbReference type="FunFam" id="3.90.79.10:FF:000009">
    <property type="entry name" value="Isopentenyl-diphosphate Delta-isomerase"/>
    <property type="match status" value="1"/>
</dbReference>
<dbReference type="InterPro" id="IPR015797">
    <property type="entry name" value="NUDIX_hydrolase-like_dom_sf"/>
</dbReference>
<dbReference type="GO" id="GO:0004452">
    <property type="term" value="F:isopentenyl-diphosphate delta-isomerase activity"/>
    <property type="evidence" value="ECO:0007669"/>
    <property type="project" value="UniProtKB-EC"/>
</dbReference>
<dbReference type="GO" id="GO:0050992">
    <property type="term" value="P:dimethylallyl diphosphate biosynthetic process"/>
    <property type="evidence" value="ECO:0007669"/>
    <property type="project" value="UniProtKB-UniPathway"/>
</dbReference>
<dbReference type="Pfam" id="PF00293">
    <property type="entry name" value="NUDIX"/>
    <property type="match status" value="1"/>
</dbReference>
<dbReference type="NCBIfam" id="TIGR02150">
    <property type="entry name" value="IPP_isom_1"/>
    <property type="match status" value="1"/>
</dbReference>
<keyword evidence="9" id="KW-0413">Isomerase</keyword>
<evidence type="ECO:0000256" key="1">
    <source>
        <dbReference type="ARBA" id="ARBA00004826"/>
    </source>
</evidence>
<dbReference type="PANTHER" id="PTHR10885">
    <property type="entry name" value="ISOPENTENYL-DIPHOSPHATE DELTA-ISOMERASE"/>
    <property type="match status" value="1"/>
</dbReference>
<dbReference type="PANTHER" id="PTHR10885:SF0">
    <property type="entry name" value="ISOPENTENYL-DIPHOSPHATE DELTA-ISOMERASE"/>
    <property type="match status" value="1"/>
</dbReference>
<dbReference type="EMBL" id="CAEZTM010000034">
    <property type="protein sequence ID" value="CAB4572646.1"/>
    <property type="molecule type" value="Genomic_DNA"/>
</dbReference>
<feature type="domain" description="Nudix hydrolase" evidence="10">
    <location>
        <begin position="51"/>
        <end position="185"/>
    </location>
</feature>
<dbReference type="NCBIfam" id="NF002995">
    <property type="entry name" value="PRK03759.1"/>
    <property type="match status" value="1"/>
</dbReference>
<sequence length="201" mass="22310">MRANAPPPTSFTTAEYRDNTMKTSELVILLDEKGSPVGTAEKSEVHTTDTPLHLAFSCHIFSATGDVLITRRALEKKTWPGVWTNSVCGHPGPGESMEDTIRRRARDELGMELGSITEVLPDFRYRAVDASGIVENEICPVFVAEARSEPRPEAAEVCEWQWVKPDSLVSAVTQTPFVFSPWLVGQIEQWGPNYGFDTSVR</sequence>
<comment type="similarity">
    <text evidence="2">Belongs to the IPP isomerase type 1 family.</text>
</comment>
<evidence type="ECO:0000256" key="6">
    <source>
        <dbReference type="ARBA" id="ARBA00022842"/>
    </source>
</evidence>
<protein>
    <recommendedName>
        <fullName evidence="3">isopentenyl-diphosphate Delta-isomerase</fullName>
        <ecNumber evidence="3">5.3.3.2</ecNumber>
    </recommendedName>
</protein>
<dbReference type="EMBL" id="CAEZVY010000107">
    <property type="protein sequence ID" value="CAB4647568.1"/>
    <property type="molecule type" value="Genomic_DNA"/>
</dbReference>
<dbReference type="SUPFAM" id="SSF55811">
    <property type="entry name" value="Nudix"/>
    <property type="match status" value="1"/>
</dbReference>
<keyword evidence="7" id="KW-0464">Manganese</keyword>
<evidence type="ECO:0000256" key="4">
    <source>
        <dbReference type="ARBA" id="ARBA00022490"/>
    </source>
</evidence>
<keyword evidence="4" id="KW-0963">Cytoplasm</keyword>